<reference evidence="1 2" key="1">
    <citation type="submission" date="2018-08" db="EMBL/GenBank/DDBJ databases">
        <title>Meiothermus granaticius genome AF-68 sequencing project.</title>
        <authorList>
            <person name="Da Costa M.S."/>
            <person name="Albuquerque L."/>
            <person name="Raposo P."/>
            <person name="Froufe H.J.C."/>
            <person name="Barroso C.S."/>
            <person name="Egas C."/>
        </authorList>
    </citation>
    <scope>NUCLEOTIDE SEQUENCE [LARGE SCALE GENOMIC DNA]</scope>
    <source>
        <strain evidence="1 2">AF-68</strain>
    </source>
</reference>
<protein>
    <submittedName>
        <fullName evidence="1">3-oxoadipate enol-lactonase</fullName>
    </submittedName>
</protein>
<name>A0A399F9K2_9DEIN</name>
<dbReference type="AlphaFoldDB" id="A0A399F9K2"/>
<organism evidence="1 2">
    <name type="scientific">Meiothermus granaticius NBRC 107808</name>
    <dbReference type="NCBI Taxonomy" id="1227551"/>
    <lineage>
        <taxon>Bacteria</taxon>
        <taxon>Thermotogati</taxon>
        <taxon>Deinococcota</taxon>
        <taxon>Deinococci</taxon>
        <taxon>Thermales</taxon>
        <taxon>Thermaceae</taxon>
        <taxon>Meiothermus</taxon>
    </lineage>
</organism>
<dbReference type="RefSeq" id="WP_119356732.1">
    <property type="nucleotide sequence ID" value="NZ_BJXM01000001.1"/>
</dbReference>
<gene>
    <name evidence="1" type="ORF">Mgrana_01227</name>
</gene>
<keyword evidence="2" id="KW-1185">Reference proteome</keyword>
<accession>A0A399F9K2</accession>
<dbReference type="OrthoDB" id="31694at2"/>
<dbReference type="InterPro" id="IPR029058">
    <property type="entry name" value="AB_hydrolase_fold"/>
</dbReference>
<dbReference type="Proteomes" id="UP000266178">
    <property type="component" value="Unassembled WGS sequence"/>
</dbReference>
<evidence type="ECO:0000313" key="1">
    <source>
        <dbReference type="EMBL" id="RIH92820.1"/>
    </source>
</evidence>
<evidence type="ECO:0000313" key="2">
    <source>
        <dbReference type="Proteomes" id="UP000266178"/>
    </source>
</evidence>
<dbReference type="SUPFAM" id="SSF53474">
    <property type="entry name" value="alpha/beta-Hydrolases"/>
    <property type="match status" value="1"/>
</dbReference>
<dbReference type="Gene3D" id="3.40.50.1820">
    <property type="entry name" value="alpha/beta hydrolase"/>
    <property type="match status" value="1"/>
</dbReference>
<dbReference type="EMBL" id="QWLB01000013">
    <property type="protein sequence ID" value="RIH92820.1"/>
    <property type="molecule type" value="Genomic_DNA"/>
</dbReference>
<proteinExistence type="predicted"/>
<comment type="caution">
    <text evidence="1">The sequence shown here is derived from an EMBL/GenBank/DDBJ whole genome shotgun (WGS) entry which is preliminary data.</text>
</comment>
<sequence>METTALLCGYLAPPAGFQPLAKALSAHHPLELPRLARPKEALEAWRSTVPEGAHLVAFAEAAWGAVQLAAEKQAKSLVLFSPIVRSDAALRARLESLQTALRGGLETFAQAAQPWLLGPFLLEHGQEAVGAWTQGLSELDLGGWLEALLALPDGRKHLRRLSCPVLVVLGAEDVFTPLRYGQEVVEWTPANPNGLGAVRVSLEGCGHLVPWENPEEAASLVEGFLERAEGVKGGGLVWGQE</sequence>